<dbReference type="Gene3D" id="2.60.40.650">
    <property type="match status" value="1"/>
</dbReference>
<dbReference type="PRINTS" id="PR00406">
    <property type="entry name" value="CYTB5RDTASE"/>
</dbReference>
<dbReference type="Gene3D" id="3.90.420.10">
    <property type="entry name" value="Oxidoreductase, molybdopterin-binding domain"/>
    <property type="match status" value="1"/>
</dbReference>
<dbReference type="Pfam" id="PF03404">
    <property type="entry name" value="Mo-co_dimer"/>
    <property type="match status" value="1"/>
</dbReference>
<evidence type="ECO:0000256" key="7">
    <source>
        <dbReference type="ARBA" id="ARBA00012673"/>
    </source>
</evidence>
<feature type="region of interest" description="Disordered" evidence="16">
    <location>
        <begin position="161"/>
        <end position="243"/>
    </location>
</feature>
<dbReference type="Gene3D" id="2.40.30.10">
    <property type="entry name" value="Translation factors"/>
    <property type="match status" value="1"/>
</dbReference>
<dbReference type="InterPro" id="IPR017927">
    <property type="entry name" value="FAD-bd_FR_type"/>
</dbReference>
<dbReference type="InterPro" id="IPR036374">
    <property type="entry name" value="OxRdtase_Mopterin-bd_sf"/>
</dbReference>
<feature type="compositionally biased region" description="Basic and acidic residues" evidence="16">
    <location>
        <begin position="812"/>
        <end position="821"/>
    </location>
</feature>
<accession>A0A8H6R7T0</accession>
<keyword evidence="13" id="KW-0560">Oxidoreductase</keyword>
<evidence type="ECO:0000256" key="13">
    <source>
        <dbReference type="ARBA" id="ARBA00023002"/>
    </source>
</evidence>
<dbReference type="SMART" id="SM01117">
    <property type="entry name" value="Cyt-b5"/>
    <property type="match status" value="1"/>
</dbReference>
<feature type="compositionally biased region" description="Acidic residues" evidence="16">
    <location>
        <begin position="200"/>
        <end position="213"/>
    </location>
</feature>
<dbReference type="EMBL" id="JABCIY010000337">
    <property type="protein sequence ID" value="KAF7185392.1"/>
    <property type="molecule type" value="Genomic_DNA"/>
</dbReference>
<dbReference type="SUPFAM" id="SSF56524">
    <property type="entry name" value="Oxidoreductase molybdopterin-binding domain"/>
    <property type="match status" value="1"/>
</dbReference>
<dbReference type="InterPro" id="IPR036400">
    <property type="entry name" value="Cyt_B5-like_heme/steroid_sf"/>
</dbReference>
<name>A0A8H6R7T0_9PEZI</name>
<keyword evidence="12" id="KW-0274">FAD</keyword>
<dbReference type="Pfam" id="PF00174">
    <property type="entry name" value="Oxidored_molyb"/>
    <property type="match status" value="1"/>
</dbReference>
<dbReference type="InterPro" id="IPR039261">
    <property type="entry name" value="FNR_nucleotide-bd"/>
</dbReference>
<evidence type="ECO:0000313" key="19">
    <source>
        <dbReference type="EMBL" id="KAF7185392.1"/>
    </source>
</evidence>
<keyword evidence="11" id="KW-0479">Metal-binding</keyword>
<evidence type="ECO:0000256" key="10">
    <source>
        <dbReference type="ARBA" id="ARBA00022630"/>
    </source>
</evidence>
<dbReference type="InterPro" id="IPR005066">
    <property type="entry name" value="MoCF_OxRdtse_dimer"/>
</dbReference>
<dbReference type="InterPro" id="IPR001709">
    <property type="entry name" value="Flavoprot_Pyr_Nucl_cyt_Rdtase"/>
</dbReference>
<dbReference type="PRINTS" id="PR00371">
    <property type="entry name" value="FPNCR"/>
</dbReference>
<proteinExistence type="inferred from homology"/>
<evidence type="ECO:0000256" key="8">
    <source>
        <dbReference type="ARBA" id="ARBA00015499"/>
    </source>
</evidence>
<comment type="subunit">
    <text evidence="6">Homodimer.</text>
</comment>
<evidence type="ECO:0000256" key="2">
    <source>
        <dbReference type="ARBA" id="ARBA00001971"/>
    </source>
</evidence>
<comment type="caution">
    <text evidence="19">The sequence shown here is derived from an EMBL/GenBank/DDBJ whole genome shotgun (WGS) entry which is preliminary data.</text>
</comment>
<evidence type="ECO:0000259" key="17">
    <source>
        <dbReference type="PROSITE" id="PS50255"/>
    </source>
</evidence>
<dbReference type="OrthoDB" id="432685at2759"/>
<dbReference type="InterPro" id="IPR008335">
    <property type="entry name" value="Mopterin_OxRdtase_euk"/>
</dbReference>
<comment type="cofactor">
    <cofactor evidence="2">
        <name>heme</name>
        <dbReference type="ChEBI" id="CHEBI:30413"/>
    </cofactor>
</comment>
<dbReference type="InterPro" id="IPR001199">
    <property type="entry name" value="Cyt_B5-like_heme/steroid-bd"/>
</dbReference>
<feature type="region of interest" description="Disordered" evidence="16">
    <location>
        <begin position="800"/>
        <end position="822"/>
    </location>
</feature>
<evidence type="ECO:0000256" key="12">
    <source>
        <dbReference type="ARBA" id="ARBA00022827"/>
    </source>
</evidence>
<dbReference type="PANTHER" id="PTHR19372:SF7">
    <property type="entry name" value="SULFITE OXIDASE, MITOCHONDRIAL"/>
    <property type="match status" value="1"/>
</dbReference>
<organism evidence="19 20">
    <name type="scientific">Pseudocercospora fuligena</name>
    <dbReference type="NCBI Taxonomy" id="685502"/>
    <lineage>
        <taxon>Eukaryota</taxon>
        <taxon>Fungi</taxon>
        <taxon>Dikarya</taxon>
        <taxon>Ascomycota</taxon>
        <taxon>Pezizomycotina</taxon>
        <taxon>Dothideomycetes</taxon>
        <taxon>Dothideomycetidae</taxon>
        <taxon>Mycosphaerellales</taxon>
        <taxon>Mycosphaerellaceae</taxon>
        <taxon>Pseudocercospora</taxon>
    </lineage>
</organism>
<evidence type="ECO:0000256" key="3">
    <source>
        <dbReference type="ARBA" id="ARBA00001974"/>
    </source>
</evidence>
<comment type="catalytic activity">
    <reaction evidence="15">
        <text>nitrite + NADP(+) + H2O = nitrate + NADPH + H(+)</text>
        <dbReference type="Rhea" id="RHEA:19061"/>
        <dbReference type="ChEBI" id="CHEBI:15377"/>
        <dbReference type="ChEBI" id="CHEBI:15378"/>
        <dbReference type="ChEBI" id="CHEBI:16301"/>
        <dbReference type="ChEBI" id="CHEBI:17632"/>
        <dbReference type="ChEBI" id="CHEBI:57783"/>
        <dbReference type="ChEBI" id="CHEBI:58349"/>
        <dbReference type="EC" id="1.7.1.3"/>
    </reaction>
</comment>
<evidence type="ECO:0000256" key="15">
    <source>
        <dbReference type="ARBA" id="ARBA00049155"/>
    </source>
</evidence>
<dbReference type="Gene3D" id="3.40.50.80">
    <property type="entry name" value="Nucleotide-binding domain of ferredoxin-NADP reductase (FNR) module"/>
    <property type="match status" value="1"/>
</dbReference>
<dbReference type="Pfam" id="PF00175">
    <property type="entry name" value="NAD_binding_1"/>
    <property type="match status" value="1"/>
</dbReference>
<evidence type="ECO:0000256" key="5">
    <source>
        <dbReference type="ARBA" id="ARBA00006253"/>
    </source>
</evidence>
<reference evidence="19" key="1">
    <citation type="submission" date="2020-04" db="EMBL/GenBank/DDBJ databases">
        <title>Draft genome resource of the tomato pathogen Pseudocercospora fuligena.</title>
        <authorList>
            <person name="Zaccaron A."/>
        </authorList>
    </citation>
    <scope>NUCLEOTIDE SEQUENCE</scope>
    <source>
        <strain evidence="19">PF001</strain>
    </source>
</reference>
<keyword evidence="14" id="KW-0534">Nitrate assimilation</keyword>
<comment type="similarity">
    <text evidence="5">Belongs to the nitrate reductase family.</text>
</comment>
<comment type="cofactor">
    <cofactor evidence="3">
        <name>FAD</name>
        <dbReference type="ChEBI" id="CHEBI:57692"/>
    </cofactor>
</comment>
<dbReference type="Pfam" id="PF00970">
    <property type="entry name" value="FAD_binding_6"/>
    <property type="match status" value="1"/>
</dbReference>
<dbReference type="SUPFAM" id="SSF55856">
    <property type="entry name" value="Cytochrome b5-like heme/steroid binding domain"/>
    <property type="match status" value="1"/>
</dbReference>
<dbReference type="SUPFAM" id="SSF52343">
    <property type="entry name" value="Ferredoxin reductase-like, C-terminal NADP-linked domain"/>
    <property type="match status" value="1"/>
</dbReference>
<dbReference type="GO" id="GO:0020037">
    <property type="term" value="F:heme binding"/>
    <property type="evidence" value="ECO:0007669"/>
    <property type="project" value="TreeGrafter"/>
</dbReference>
<evidence type="ECO:0000256" key="16">
    <source>
        <dbReference type="SAM" id="MobiDB-lite"/>
    </source>
</evidence>
<feature type="region of interest" description="Disordered" evidence="16">
    <location>
        <begin position="100"/>
        <end position="119"/>
    </location>
</feature>
<dbReference type="InterPro" id="IPR014756">
    <property type="entry name" value="Ig_E-set"/>
</dbReference>
<dbReference type="PROSITE" id="PS50255">
    <property type="entry name" value="CYTOCHROME_B5_2"/>
    <property type="match status" value="1"/>
</dbReference>
<dbReference type="GO" id="GO:0008482">
    <property type="term" value="F:sulfite oxidase activity"/>
    <property type="evidence" value="ECO:0007669"/>
    <property type="project" value="TreeGrafter"/>
</dbReference>
<dbReference type="GO" id="GO:0006790">
    <property type="term" value="P:sulfur compound metabolic process"/>
    <property type="evidence" value="ECO:0007669"/>
    <property type="project" value="TreeGrafter"/>
</dbReference>
<dbReference type="InterPro" id="IPR001433">
    <property type="entry name" value="OxRdtase_FAD/NAD-bd"/>
</dbReference>
<dbReference type="Gene3D" id="3.10.120.10">
    <property type="entry name" value="Cytochrome b5-like heme/steroid binding domain"/>
    <property type="match status" value="1"/>
</dbReference>
<feature type="domain" description="FAD-binding FR-type" evidence="18">
    <location>
        <begin position="825"/>
        <end position="950"/>
    </location>
</feature>
<dbReference type="SUPFAM" id="SSF63380">
    <property type="entry name" value="Riboflavin synthase domain-like"/>
    <property type="match status" value="1"/>
</dbReference>
<dbReference type="GO" id="GO:0030151">
    <property type="term" value="F:molybdenum ion binding"/>
    <property type="evidence" value="ECO:0007669"/>
    <property type="project" value="InterPro"/>
</dbReference>
<feature type="domain" description="Cytochrome b5 heme-binding" evidence="17">
    <location>
        <begin position="717"/>
        <end position="795"/>
    </location>
</feature>
<dbReference type="Proteomes" id="UP000660729">
    <property type="component" value="Unassembled WGS sequence"/>
</dbReference>
<gene>
    <name evidence="19" type="ORF">HII31_13239</name>
</gene>
<dbReference type="SUPFAM" id="SSF81296">
    <property type="entry name" value="E set domains"/>
    <property type="match status" value="1"/>
</dbReference>
<dbReference type="InterPro" id="IPR008333">
    <property type="entry name" value="Cbr1-like_FAD-bd_dom"/>
</dbReference>
<evidence type="ECO:0000259" key="18">
    <source>
        <dbReference type="PROSITE" id="PS51384"/>
    </source>
</evidence>
<evidence type="ECO:0000256" key="4">
    <source>
        <dbReference type="ARBA" id="ARBA00003838"/>
    </source>
</evidence>
<protein>
    <recommendedName>
        <fullName evidence="8">Nitrate reductase [NADPH]</fullName>
        <ecNumber evidence="7">1.7.1.3</ecNumber>
    </recommendedName>
</protein>
<dbReference type="EC" id="1.7.1.3" evidence="7"/>
<sequence>MVRSLLEANLHVYDLFVLHLHNLLNVAASLLIHISSPSMPGRTQGWTIQRRDHPGSTAEEINTENGRNSYSIKKGIANGKLDNSQARGYHDARHSRTVKSAQNHLQKTKKDANSQQGKSVNFQDAIQSDKDFGLQEGPNSANRPYGHRFVLDFTEKGIKKDQEWPANVQQRLSERKQQEEEAEQQRKQKQKEKQRRREDGEEVSSESETDDDRDQSSEQDQGSDDSRTSDEDEDESKQLSPQEKAFLRAIRHEKDYMSNLELNDGRGRSNVVNNTTFAIDEADQFTPDNWIVRSPELIRLVGKHPLNAEADLTRIYESGFITPNEIHYVRSHGAVPRLIWEYHELEVECGDVGVKKTYSMNDIKHNFDALNLPIFMACDNSRRKEMKMLKRTKGFNWGPGAVGCAYWKGPLLRDVLLASGIPEHMDGGKKRYFIHFRGSDVHNEDHYETSIPLEFVMDLTNDVLLAYEMNDVPLPPDHGYPLRVIIPGYVGGRHVKWLEKTWISTEENQCYLHIWDNRVVPSFVTDIDSELANYFFHHPDTACYEQHLNSVITVPRQGDKIDLKAVKKGKEYRIEGFAYNGRGDKIERIEVSLDEGDTWLCAIRTYPQAPIRHDKKFWTWCFWHIDVEIGDLVRSPGITVRAFDVKKMTQPEKIYWNILGSMNNSQYTVRPEIVMDDDEPHILFRHPVEPGDGDGGWMKQSAENEIADAQQTTDVPDKQFTKEEIEKHSTEQDCWIVVDECVYDATSVLSWHPGGAAAIMPHAGMVHQQTSSEFASVHDEYAYGQLHECILGSLTESAKKHIQESAEQQENPDDHAPTDRAVRKHSWNPARLIDRNQISKDAFQYKFQLPQGTKHLGLGTCQHIQFGFHMRDRMLVRPYTPTKPVLDIESDVKTEDDELHDGKTGTFELTVKTYFADKMQPGGAFSNILANLPIGSEIEMKGPEGDIIYLGNGKFSIRGEERTFQRVSLVLGGTGLTPGVSLIARVCLTQSDPTELRVIDANKTEEDILLRKELEEYEKMSNGKLKITHVLSDSSEKWEGKKGLVDKELMEECLFDPDNEKGENVMLLCGPPGMIENAVKPGLKEIGWKDGENVFGL</sequence>
<dbReference type="PANTHER" id="PTHR19372">
    <property type="entry name" value="SULFITE REDUCTASE"/>
    <property type="match status" value="1"/>
</dbReference>
<feature type="compositionally biased region" description="Basic and acidic residues" evidence="16">
    <location>
        <begin position="172"/>
        <end position="186"/>
    </location>
</feature>
<dbReference type="AlphaFoldDB" id="A0A8H6R7T0"/>
<dbReference type="InterPro" id="IPR017938">
    <property type="entry name" value="Riboflavin_synthase-like_b-brl"/>
</dbReference>
<evidence type="ECO:0000313" key="20">
    <source>
        <dbReference type="Proteomes" id="UP000660729"/>
    </source>
</evidence>
<keyword evidence="20" id="KW-1185">Reference proteome</keyword>
<evidence type="ECO:0000256" key="9">
    <source>
        <dbReference type="ARBA" id="ARBA00022505"/>
    </source>
</evidence>
<dbReference type="PROSITE" id="PS51384">
    <property type="entry name" value="FAD_FR"/>
    <property type="match status" value="1"/>
</dbReference>
<dbReference type="InterPro" id="IPR000572">
    <property type="entry name" value="OxRdtase_Mopterin-bd_dom"/>
</dbReference>
<evidence type="ECO:0000256" key="11">
    <source>
        <dbReference type="ARBA" id="ARBA00022723"/>
    </source>
</evidence>
<comment type="function">
    <text evidence="4">Nitrate reductase is a key enzyme involved in the first step of nitrate assimilation in plants, fungi and bacteria.</text>
</comment>
<evidence type="ECO:0000256" key="14">
    <source>
        <dbReference type="ARBA" id="ARBA00023063"/>
    </source>
</evidence>
<dbReference type="GO" id="GO:0043546">
    <property type="term" value="F:molybdopterin cofactor binding"/>
    <property type="evidence" value="ECO:0007669"/>
    <property type="project" value="TreeGrafter"/>
</dbReference>
<evidence type="ECO:0000256" key="1">
    <source>
        <dbReference type="ARBA" id="ARBA00001924"/>
    </source>
</evidence>
<dbReference type="CDD" id="cd06183">
    <property type="entry name" value="cyt_b5_reduct_like"/>
    <property type="match status" value="1"/>
</dbReference>
<evidence type="ECO:0000256" key="6">
    <source>
        <dbReference type="ARBA" id="ARBA00011738"/>
    </source>
</evidence>
<keyword evidence="10" id="KW-0285">Flavoprotein</keyword>
<keyword evidence="9" id="KW-0500">Molybdenum</keyword>
<dbReference type="Pfam" id="PF00173">
    <property type="entry name" value="Cyt-b5"/>
    <property type="match status" value="1"/>
</dbReference>
<dbReference type="GO" id="GO:0042128">
    <property type="term" value="P:nitrate assimilation"/>
    <property type="evidence" value="ECO:0007669"/>
    <property type="project" value="UniProtKB-KW"/>
</dbReference>
<dbReference type="PRINTS" id="PR00407">
    <property type="entry name" value="EUMOPTERIN"/>
</dbReference>
<comment type="cofactor">
    <cofactor evidence="1">
        <name>Mo-molybdopterin</name>
        <dbReference type="ChEBI" id="CHEBI:71302"/>
    </cofactor>
</comment>
<dbReference type="GO" id="GO:0050464">
    <property type="term" value="F:nitrate reductase (NADPH) activity"/>
    <property type="evidence" value="ECO:0007669"/>
    <property type="project" value="UniProtKB-EC"/>
</dbReference>